<organism evidence="6 7">
    <name type="scientific">Chromobacterium vaccinii</name>
    <dbReference type="NCBI Taxonomy" id="1108595"/>
    <lineage>
        <taxon>Bacteria</taxon>
        <taxon>Pseudomonadati</taxon>
        <taxon>Pseudomonadota</taxon>
        <taxon>Betaproteobacteria</taxon>
        <taxon>Neisseriales</taxon>
        <taxon>Chromobacteriaceae</taxon>
        <taxon>Chromobacterium</taxon>
    </lineage>
</organism>
<dbReference type="SUPFAM" id="SSF81340">
    <property type="entry name" value="Clc chloride channel"/>
    <property type="match status" value="1"/>
</dbReference>
<feature type="transmembrane region" description="Helical" evidence="5">
    <location>
        <begin position="216"/>
        <end position="239"/>
    </location>
</feature>
<accession>A0A1D9LCL6</accession>
<dbReference type="EMBL" id="CP017707">
    <property type="protein sequence ID" value="AOZ49008.1"/>
    <property type="molecule type" value="Genomic_DNA"/>
</dbReference>
<feature type="transmembrane region" description="Helical" evidence="5">
    <location>
        <begin position="378"/>
        <end position="397"/>
    </location>
</feature>
<protein>
    <submittedName>
        <fullName evidence="6">Voltage-gated chloride channel protein</fullName>
    </submittedName>
</protein>
<evidence type="ECO:0000256" key="1">
    <source>
        <dbReference type="ARBA" id="ARBA00004141"/>
    </source>
</evidence>
<gene>
    <name evidence="6" type="ORF">BKX93_02650</name>
</gene>
<dbReference type="PANTHER" id="PTHR43427:SF12">
    <property type="entry name" value="CHLORIDE TRANSPORTER"/>
    <property type="match status" value="1"/>
</dbReference>
<proteinExistence type="predicted"/>
<sequence length="438" mass="46088">MKYPLLPERFSTLPHIGKWLLLSALVAALTGSASALFLFSLDWATQTRLSHPWLIWLLPLAGFMVGLAYWRLGREVEAGNNLLIDEIHDSKKTIPLRMAPLVLIGTVATHLCGGSAGREGTAVQMGGALADQVHKWLPLRREDRRILLMAGISAGFASVFGTPLAGAIFGLEVLAIGRLRYDAILPCLAAAILGDQIGQLWGVHHTHYRIPFIPAASAWGLGAAVLAGAAFGLVGKLFAESVHGLASGFKRFIAFAPLRPLIGGGAVAIAASLMDAQAYLGLGIPTIVSAFQQPLPAYDFAGKLAFTVATLGSGFKGGEVTPLFYIGAALGNALAPWLHLPFPLLAGMGFVAVFAGAANTPLASTVMAMELFGPEIGVYAGLACVVSYLCSGHSGIYRAQRVGVAKRRGVPENIRLAEWPALRRAASQKARASERGAG</sequence>
<dbReference type="RefSeq" id="WP_070978596.1">
    <property type="nucleotide sequence ID" value="NZ_CP017707.1"/>
</dbReference>
<dbReference type="AlphaFoldDB" id="A0A1D9LCL6"/>
<feature type="transmembrane region" description="Helical" evidence="5">
    <location>
        <begin position="53"/>
        <end position="72"/>
    </location>
</feature>
<dbReference type="Gene3D" id="1.10.3080.10">
    <property type="entry name" value="Clc chloride channel"/>
    <property type="match status" value="1"/>
</dbReference>
<dbReference type="CDD" id="cd03682">
    <property type="entry name" value="ClC_sycA_like"/>
    <property type="match status" value="1"/>
</dbReference>
<dbReference type="InterPro" id="IPR050368">
    <property type="entry name" value="ClC-type_chloride_channel"/>
</dbReference>
<comment type="subcellular location">
    <subcellularLocation>
        <location evidence="1">Membrane</location>
        <topology evidence="1">Multi-pass membrane protein</topology>
    </subcellularLocation>
</comment>
<dbReference type="GO" id="GO:0016020">
    <property type="term" value="C:membrane"/>
    <property type="evidence" value="ECO:0007669"/>
    <property type="project" value="UniProtKB-SubCell"/>
</dbReference>
<evidence type="ECO:0000256" key="2">
    <source>
        <dbReference type="ARBA" id="ARBA00022692"/>
    </source>
</evidence>
<feature type="transmembrane region" description="Helical" evidence="5">
    <location>
        <begin position="304"/>
        <end position="325"/>
    </location>
</feature>
<dbReference type="GO" id="GO:0015108">
    <property type="term" value="F:chloride transmembrane transporter activity"/>
    <property type="evidence" value="ECO:0007669"/>
    <property type="project" value="InterPro"/>
</dbReference>
<dbReference type="Proteomes" id="UP000178776">
    <property type="component" value="Chromosome"/>
</dbReference>
<dbReference type="GeneID" id="68840116"/>
<evidence type="ECO:0000313" key="6">
    <source>
        <dbReference type="EMBL" id="AOZ49008.1"/>
    </source>
</evidence>
<evidence type="ECO:0000256" key="5">
    <source>
        <dbReference type="SAM" id="Phobius"/>
    </source>
</evidence>
<evidence type="ECO:0000313" key="7">
    <source>
        <dbReference type="Proteomes" id="UP000178776"/>
    </source>
</evidence>
<dbReference type="STRING" id="1108595.BKX93_02650"/>
<feature type="transmembrane region" description="Helical" evidence="5">
    <location>
        <begin position="337"/>
        <end position="358"/>
    </location>
</feature>
<dbReference type="PANTHER" id="PTHR43427">
    <property type="entry name" value="CHLORIDE CHANNEL PROTEIN CLC-E"/>
    <property type="match status" value="1"/>
</dbReference>
<evidence type="ECO:0000256" key="3">
    <source>
        <dbReference type="ARBA" id="ARBA00022989"/>
    </source>
</evidence>
<keyword evidence="4 5" id="KW-0472">Membrane</keyword>
<dbReference type="InterPro" id="IPR014743">
    <property type="entry name" value="Cl-channel_core"/>
</dbReference>
<keyword evidence="3 5" id="KW-1133">Transmembrane helix</keyword>
<name>A0A1D9LCL6_9NEIS</name>
<dbReference type="KEGG" id="cvc:BKX93_02650"/>
<feature type="transmembrane region" description="Helical" evidence="5">
    <location>
        <begin position="20"/>
        <end position="41"/>
    </location>
</feature>
<feature type="transmembrane region" description="Helical" evidence="5">
    <location>
        <begin position="146"/>
        <end position="171"/>
    </location>
</feature>
<evidence type="ECO:0000256" key="4">
    <source>
        <dbReference type="ARBA" id="ARBA00023136"/>
    </source>
</evidence>
<dbReference type="InterPro" id="IPR001807">
    <property type="entry name" value="ClC"/>
</dbReference>
<keyword evidence="2 5" id="KW-0812">Transmembrane</keyword>
<dbReference type="PRINTS" id="PR00762">
    <property type="entry name" value="CLCHANNEL"/>
</dbReference>
<feature type="transmembrane region" description="Helical" evidence="5">
    <location>
        <begin position="260"/>
        <end position="284"/>
    </location>
</feature>
<dbReference type="Pfam" id="PF00654">
    <property type="entry name" value="Voltage_CLC"/>
    <property type="match status" value="1"/>
</dbReference>
<reference evidence="6 7" key="1">
    <citation type="submission" date="2016-10" db="EMBL/GenBank/DDBJ databases">
        <title>Chromobacterium muskegensis sp. nov., an insecticidal bacterium isolated from Sphagnum bogs.</title>
        <authorList>
            <person name="Sparks M.E."/>
            <person name="Blackburn M.B."/>
            <person name="Gundersen-Rindal D.E."/>
            <person name="Mitchell A."/>
            <person name="Farrar R."/>
            <person name="Kuhar D."/>
        </authorList>
    </citation>
    <scope>NUCLEOTIDE SEQUENCE [LARGE SCALE GENOMIC DNA]</scope>
    <source>
        <strain evidence="6 7">21-1</strain>
    </source>
</reference>